<keyword evidence="1" id="KW-1133">Transmembrane helix</keyword>
<keyword evidence="1" id="KW-0472">Membrane</keyword>
<geneLocation type="mitochondrion" evidence="2"/>
<keyword evidence="2" id="KW-0496">Mitochondrion</keyword>
<feature type="transmembrane region" description="Helical" evidence="1">
    <location>
        <begin position="23"/>
        <end position="44"/>
    </location>
</feature>
<accession>Q9MJ62</accession>
<keyword evidence="1" id="KW-0812">Transmembrane</keyword>
<dbReference type="GeneID" id="1501705"/>
<dbReference type="RefSeq" id="NP_062846.1">
    <property type="nucleotide sequence ID" value="NC_002508.1"/>
</dbReference>
<protein>
    <submittedName>
        <fullName evidence="2">ORF20</fullName>
    </submittedName>
</protein>
<evidence type="ECO:0000256" key="1">
    <source>
        <dbReference type="SAM" id="Phobius"/>
    </source>
</evidence>
<proteinExistence type="predicted"/>
<dbReference type="AlphaFoldDB" id="Q9MJ62"/>
<sequence length="469" mass="54904">MKTDEKKNQKIKNTKKIFLNKKFFPILFFIIILKILLIREIFYFHELITYLKIIPIKFDKISLIFDNLQNINLINYDFNKKNENMILYQYAIIFPMIYKGNTKNFICKKITIKNFIRFYPGHVNKIINIINTSLKKVSPQALIEQNRIEANKMIIYAFCEHFKNDNLSDLLDDHKIINRMHDFIHKQPTLSSRAFQLALEVSYSKRSFNEATLQDFFKNEFNIRDTFNVNNGVCDQSTIFSALMAKYVVSYYNLNSKDIIVNSTPLYLTKDISPEIKASMEFNKNLTGNSCPDITLKEHPYDFKDSKDIKWNKNQIYLVDNTSFNEQAIIMLNHLEKSLINQLTVNHLMSSECVLYTKDILAIMKNKSTSSAQDIFEKIQKHLLSNQPPKDFRIPLIVPIKKASLEELRVNYSTNEYNNIKLDPGTLTDVKTRKAIASMTEWNPFLRDKVQKAIHSSLSHILPDSSEIL</sequence>
<organism evidence="2">
    <name type="scientific">Physarum polycephalum</name>
    <name type="common">Many-headed slime mold</name>
    <name type="synonym">Badhamia polycephala</name>
    <dbReference type="NCBI Taxonomy" id="5791"/>
    <lineage>
        <taxon>Eukaryota</taxon>
        <taxon>Amoebozoa</taxon>
        <taxon>Evosea</taxon>
        <taxon>Eumycetozoa</taxon>
        <taxon>Myxogastria</taxon>
        <taxon>Myxogastromycetidae</taxon>
        <taxon>Physariida</taxon>
        <taxon>Physaraceae</taxon>
        <taxon>Physarum</taxon>
    </lineage>
</organism>
<evidence type="ECO:0000313" key="2">
    <source>
        <dbReference type="EMBL" id="BAB08100.1"/>
    </source>
</evidence>
<name>Q9MJ62_PHYPO</name>
<dbReference type="EMBL" id="AB027295">
    <property type="protein sequence ID" value="BAB08100.1"/>
    <property type="molecule type" value="Genomic_DNA"/>
</dbReference>
<reference evidence="2" key="1">
    <citation type="journal article" date="2001" name="Mol. Gen. Genet.">
        <title>The complete DNA sequence of the mitochondrial genome of Physarum polycephalum.</title>
        <authorList>
            <person name="Takano H."/>
            <person name="Abe T."/>
            <person name="Sakurai R."/>
            <person name="Moriyama Y."/>
            <person name="Miyazawa Y."/>
            <person name="Nozaki H."/>
            <person name="Kawano S."/>
            <person name="Sasaki N."/>
            <person name="Kuroiwa T."/>
        </authorList>
    </citation>
    <scope>NUCLEOTIDE SEQUENCE</scope>
</reference>